<evidence type="ECO:0000313" key="2">
    <source>
        <dbReference type="Proteomes" id="UP001054945"/>
    </source>
</evidence>
<dbReference type="Proteomes" id="UP001054945">
    <property type="component" value="Unassembled WGS sequence"/>
</dbReference>
<name>A0AAV4PN64_CAEEX</name>
<dbReference type="AlphaFoldDB" id="A0AAV4PN64"/>
<protein>
    <submittedName>
        <fullName evidence="1">Uncharacterized protein</fullName>
    </submittedName>
</protein>
<keyword evidence="2" id="KW-1185">Reference proteome</keyword>
<dbReference type="EMBL" id="BPLR01004926">
    <property type="protein sequence ID" value="GIX98544.1"/>
    <property type="molecule type" value="Genomic_DNA"/>
</dbReference>
<gene>
    <name evidence="1" type="ORF">CEXT_615131</name>
</gene>
<proteinExistence type="predicted"/>
<evidence type="ECO:0000313" key="1">
    <source>
        <dbReference type="EMBL" id="GIX98544.1"/>
    </source>
</evidence>
<reference evidence="1 2" key="1">
    <citation type="submission" date="2021-06" db="EMBL/GenBank/DDBJ databases">
        <title>Caerostris extrusa draft genome.</title>
        <authorList>
            <person name="Kono N."/>
            <person name="Arakawa K."/>
        </authorList>
    </citation>
    <scope>NUCLEOTIDE SEQUENCE [LARGE SCALE GENOMIC DNA]</scope>
</reference>
<comment type="caution">
    <text evidence="1">The sequence shown here is derived from an EMBL/GenBank/DDBJ whole genome shotgun (WGS) entry which is preliminary data.</text>
</comment>
<organism evidence="1 2">
    <name type="scientific">Caerostris extrusa</name>
    <name type="common">Bark spider</name>
    <name type="synonym">Caerostris bankana</name>
    <dbReference type="NCBI Taxonomy" id="172846"/>
    <lineage>
        <taxon>Eukaryota</taxon>
        <taxon>Metazoa</taxon>
        <taxon>Ecdysozoa</taxon>
        <taxon>Arthropoda</taxon>
        <taxon>Chelicerata</taxon>
        <taxon>Arachnida</taxon>
        <taxon>Araneae</taxon>
        <taxon>Araneomorphae</taxon>
        <taxon>Entelegynae</taxon>
        <taxon>Araneoidea</taxon>
        <taxon>Araneidae</taxon>
        <taxon>Caerostris</taxon>
    </lineage>
</organism>
<sequence>MNFTKKKTSALLHAHKKSDIDLCKYALSIPVVSELLMTPFSDYRKTGMVLSSHYLGKVKRVSAENEMAWTRPEVMRNEAMKNDAKGF</sequence>
<accession>A0AAV4PN64</accession>